<comment type="caution">
    <text evidence="1">The sequence shown here is derived from an EMBL/GenBank/DDBJ whole genome shotgun (WGS) entry which is preliminary data.</text>
</comment>
<dbReference type="Proteomes" id="UP000188320">
    <property type="component" value="Unassembled WGS sequence"/>
</dbReference>
<evidence type="ECO:0000313" key="2">
    <source>
        <dbReference type="Proteomes" id="UP000188320"/>
    </source>
</evidence>
<organism evidence="1 2">
    <name type="scientific">Zancudomyces culisetae</name>
    <name type="common">Gut fungus</name>
    <name type="synonym">Smittium culisetae</name>
    <dbReference type="NCBI Taxonomy" id="1213189"/>
    <lineage>
        <taxon>Eukaryota</taxon>
        <taxon>Fungi</taxon>
        <taxon>Fungi incertae sedis</taxon>
        <taxon>Zoopagomycota</taxon>
        <taxon>Kickxellomycotina</taxon>
        <taxon>Harpellomycetes</taxon>
        <taxon>Harpellales</taxon>
        <taxon>Legeriomycetaceae</taxon>
        <taxon>Zancudomyces</taxon>
    </lineage>
</organism>
<dbReference type="AlphaFoldDB" id="A0A1R1PXX2"/>
<name>A0A1R1PXX2_ZANCU</name>
<keyword evidence="2" id="KW-1185">Reference proteome</keyword>
<protein>
    <submittedName>
        <fullName evidence="1">Uncharacterized protein</fullName>
    </submittedName>
</protein>
<dbReference type="EMBL" id="LSSK01000044">
    <property type="protein sequence ID" value="OMH85789.1"/>
    <property type="molecule type" value="Genomic_DNA"/>
</dbReference>
<sequence>MHSTGGIVVNKDSGEGETKNFDAIIPYLVAVDNGGGVKELRKKYFIKSMQRLEKHRVRDEEIGEILGATATVKDAAHEIKNENEEKIAHINEQSRIQMLMNGKRGDSRSRQMKEPEKRYSEKLMEAVASVVEDFMGATNEISRECW</sequence>
<gene>
    <name evidence="1" type="ORF">AX774_g663</name>
</gene>
<evidence type="ECO:0000313" key="1">
    <source>
        <dbReference type="EMBL" id="OMH85789.1"/>
    </source>
</evidence>
<accession>A0A1R1PXX2</accession>
<proteinExistence type="predicted"/>
<reference evidence="2" key="1">
    <citation type="submission" date="2017-01" db="EMBL/GenBank/DDBJ databases">
        <authorList>
            <person name="Wang Y."/>
            <person name="White M."/>
            <person name="Kvist S."/>
            <person name="Moncalvo J.-M."/>
        </authorList>
    </citation>
    <scope>NUCLEOTIDE SEQUENCE [LARGE SCALE GENOMIC DNA]</scope>
    <source>
        <strain evidence="2">COL-18-3</strain>
    </source>
</reference>